<organism evidence="2 3">
    <name type="scientific">Mycolicibacterium neworleansense</name>
    <dbReference type="NCBI Taxonomy" id="146018"/>
    <lineage>
        <taxon>Bacteria</taxon>
        <taxon>Bacillati</taxon>
        <taxon>Actinomycetota</taxon>
        <taxon>Actinomycetes</taxon>
        <taxon>Mycobacteriales</taxon>
        <taxon>Mycobacteriaceae</taxon>
        <taxon>Mycolicibacterium</taxon>
    </lineage>
</organism>
<dbReference type="EMBL" id="CWKH01000002">
    <property type="protein sequence ID" value="CRZ17931.1"/>
    <property type="molecule type" value="Genomic_DNA"/>
</dbReference>
<name>A0A0H5RVV8_9MYCO</name>
<gene>
    <name evidence="2" type="ORF">BN2156_04827</name>
</gene>
<dbReference type="PANTHER" id="PTHR36151:SF3">
    <property type="entry name" value="ER-BOUND OXYGENASE MPAB_MPAB'_RUBBER OXYGENASE CATALYTIC DOMAIN-CONTAINING PROTEIN"/>
    <property type="match status" value="1"/>
</dbReference>
<proteinExistence type="predicted"/>
<protein>
    <recommendedName>
        <fullName evidence="1">ER-bound oxygenase mpaB/mpaB'/Rubber oxygenase catalytic domain-containing protein</fullName>
    </recommendedName>
</protein>
<feature type="domain" description="ER-bound oxygenase mpaB/mpaB'/Rubber oxygenase catalytic" evidence="1">
    <location>
        <begin position="13"/>
        <end position="227"/>
    </location>
</feature>
<keyword evidence="3" id="KW-1185">Reference proteome</keyword>
<reference evidence="3" key="1">
    <citation type="submission" date="2015-07" db="EMBL/GenBank/DDBJ databases">
        <authorList>
            <person name="Urmite Genomes"/>
        </authorList>
    </citation>
    <scope>NUCLEOTIDE SEQUENCE [LARGE SCALE GENOMIC DNA]</scope>
    <source>
        <strain evidence="3">type strain: ATCC 49404</strain>
    </source>
</reference>
<dbReference type="Proteomes" id="UP000199147">
    <property type="component" value="Unassembled WGS sequence"/>
</dbReference>
<sequence length="232" mass="27003">MAAALGPDTMLSRYLRDRRFLFVLPRAVCLQSLHPTIATGISQHALLHRRVWLHHKRTVTQAIRIAFTDVDMRPYIRFAHEEVKGRDPAGQKYHALNPEVFHFQHATYVESLVMMVNTFIAKLDQAEHELLYQQCCAWYRRYGISTRPMPASWDEFCEYFEDSCATQLSAGGHFEPFRRQMFAPTDWWPRAVPRRAIRAMQHPRAAELTGTSVSARDRRSLRRFAVAGRMLS</sequence>
<dbReference type="AlphaFoldDB" id="A0A0H5RVV8"/>
<dbReference type="GO" id="GO:0016491">
    <property type="term" value="F:oxidoreductase activity"/>
    <property type="evidence" value="ECO:0007669"/>
    <property type="project" value="InterPro"/>
</dbReference>
<dbReference type="Pfam" id="PF09995">
    <property type="entry name" value="MPAB_Lcp_cat"/>
    <property type="match status" value="1"/>
</dbReference>
<dbReference type="OrthoDB" id="3456672at2"/>
<dbReference type="RefSeq" id="WP_090517339.1">
    <property type="nucleotide sequence ID" value="NZ_CWKH01000002.1"/>
</dbReference>
<dbReference type="STRING" id="146018.BN2156_04827"/>
<dbReference type="PANTHER" id="PTHR36151">
    <property type="entry name" value="BLR2777 PROTEIN"/>
    <property type="match status" value="1"/>
</dbReference>
<evidence type="ECO:0000313" key="3">
    <source>
        <dbReference type="Proteomes" id="UP000199147"/>
    </source>
</evidence>
<accession>A0A0H5RVV8</accession>
<evidence type="ECO:0000259" key="1">
    <source>
        <dbReference type="Pfam" id="PF09995"/>
    </source>
</evidence>
<dbReference type="InterPro" id="IPR018713">
    <property type="entry name" value="MPAB/Lcp_cat_dom"/>
</dbReference>
<evidence type="ECO:0000313" key="2">
    <source>
        <dbReference type="EMBL" id="CRZ17931.1"/>
    </source>
</evidence>